<evidence type="ECO:0000313" key="1">
    <source>
        <dbReference type="EMBL" id="GAN12467.1"/>
    </source>
</evidence>
<protein>
    <submittedName>
        <fullName evidence="1">DNA, contig: SP610</fullName>
    </submittedName>
</protein>
<evidence type="ECO:0000313" key="2">
    <source>
        <dbReference type="Proteomes" id="UP000032025"/>
    </source>
</evidence>
<dbReference type="GeneID" id="78526361"/>
<dbReference type="Proteomes" id="UP000032025">
    <property type="component" value="Unassembled WGS sequence"/>
</dbReference>
<sequence>MADTTQVTRLAYAAADNLAPLFCDDPAAQAKGTTDFCHDWRTSVQWGGALPVAGAAQPVLSFANLALNKSPVLGRDLAVSLRLVEGGGDPWPADARGYRGGSRNGATVYVLAKAGIDDGKVMNPKSEAFRDFYIDLWFFMAAEPVQYQQGLLGRGSGIDIDYGLAIDHATREVVEWTTGVRAPARAVGTLVHIGHHLAFDTTADTATSRLFCDGVEIGAAVAHRKPSAWVENNRPMYFNGMAGYGAANAIFPRFSRTFTKWPGQTALDPLKLHQDEERYNRARLA</sequence>
<gene>
    <name evidence="1" type="ORF">SP6_10_00470</name>
</gene>
<dbReference type="AlphaFoldDB" id="A0A0C9N8I3"/>
<proteinExistence type="predicted"/>
<comment type="caution">
    <text evidence="1">The sequence shown here is derived from an EMBL/GenBank/DDBJ whole genome shotgun (WGS) entry which is preliminary data.</text>
</comment>
<organism evidence="1 2">
    <name type="scientific">Sphingomonas paucimobilis NBRC 13935</name>
    <dbReference type="NCBI Taxonomy" id="1219050"/>
    <lineage>
        <taxon>Bacteria</taxon>
        <taxon>Pseudomonadati</taxon>
        <taxon>Pseudomonadota</taxon>
        <taxon>Alphaproteobacteria</taxon>
        <taxon>Sphingomonadales</taxon>
        <taxon>Sphingomonadaceae</taxon>
        <taxon>Sphingomonas</taxon>
    </lineage>
</organism>
<reference evidence="1 2" key="1">
    <citation type="submission" date="2014-08" db="EMBL/GenBank/DDBJ databases">
        <title>Whole genome shotgun sequence of Sphingomonas paucimobilis NBRC 13935.</title>
        <authorList>
            <person name="Hosoyama A."/>
            <person name="Hashimoto M."/>
            <person name="Hosoyama Y."/>
            <person name="Noguchi M."/>
            <person name="Uohara A."/>
            <person name="Ohji S."/>
            <person name="Katano-Makiyama Y."/>
            <person name="Ichikawa N."/>
            <person name="Kimura A."/>
            <person name="Yamazoe A."/>
            <person name="Fujita N."/>
        </authorList>
    </citation>
    <scope>NUCLEOTIDE SEQUENCE [LARGE SCALE GENOMIC DNA]</scope>
    <source>
        <strain evidence="1 2">NBRC 13935</strain>
    </source>
</reference>
<name>A0A0C9N8I3_SPHPI</name>
<dbReference type="EMBL" id="BBJS01000010">
    <property type="protein sequence ID" value="GAN12467.1"/>
    <property type="molecule type" value="Genomic_DNA"/>
</dbReference>
<accession>A0A0C9N8I3</accession>
<keyword evidence="2" id="KW-1185">Reference proteome</keyword>
<dbReference type="RefSeq" id="WP_042468457.1">
    <property type="nucleotide sequence ID" value="NZ_BBJS01000010.1"/>
</dbReference>